<evidence type="ECO:0000256" key="2">
    <source>
        <dbReference type="SAM" id="Phobius"/>
    </source>
</evidence>
<accession>A0AA88GL57</accession>
<dbReference type="AlphaFoldDB" id="A0AA88GL57"/>
<dbReference type="GeneID" id="68100770"/>
<feature type="region of interest" description="Disordered" evidence="1">
    <location>
        <begin position="104"/>
        <end position="172"/>
    </location>
</feature>
<feature type="compositionally biased region" description="Basic and acidic residues" evidence="1">
    <location>
        <begin position="104"/>
        <end position="153"/>
    </location>
</feature>
<keyword evidence="2" id="KW-0812">Transmembrane</keyword>
<keyword evidence="4" id="KW-1185">Reference proteome</keyword>
<keyword evidence="2" id="KW-0472">Membrane</keyword>
<sequence length="300" mass="34741">MSARHGGCDVTPVSSRVFLLLLTRCWICMSLIIMSLNHIQQNNMVVHATSSECRKPSSNDYLGRFNKGYSVVLNSEDSNPLDVDEQYMMQKDILKAASARVEADRRKRHEERQEEETIREYHQDYERSDRNPSMNNEERQVKHEFNHEQDHFKSNNRRRAKRQTTSATKKLSPFAKEVIRSKPKRFNVTGPTNLSLIHRQFFVGKRLSECVACKLDCMDLGSVFKRCKKRFYYYGCQMKAPCFTVEDGRSVIETALGICMKRNGCVLRETDIPARRGKKILNAMIDQVIENSSTINDDVV</sequence>
<gene>
    <name evidence="3" type="ORF">C9374_008316</name>
</gene>
<evidence type="ECO:0000313" key="4">
    <source>
        <dbReference type="Proteomes" id="UP000816034"/>
    </source>
</evidence>
<dbReference type="RefSeq" id="XP_044545435.1">
    <property type="nucleotide sequence ID" value="XM_044698379.1"/>
</dbReference>
<protein>
    <submittedName>
        <fullName evidence="3">Uncharacterized protein</fullName>
    </submittedName>
</protein>
<dbReference type="EMBL" id="PYSW02000034">
    <property type="protein sequence ID" value="KAG2378173.1"/>
    <property type="molecule type" value="Genomic_DNA"/>
</dbReference>
<name>A0AA88GL57_NAELO</name>
<comment type="caution">
    <text evidence="3">The sequence shown here is derived from an EMBL/GenBank/DDBJ whole genome shotgun (WGS) entry which is preliminary data.</text>
</comment>
<evidence type="ECO:0000313" key="3">
    <source>
        <dbReference type="EMBL" id="KAG2378173.1"/>
    </source>
</evidence>
<proteinExistence type="predicted"/>
<reference evidence="3 4" key="1">
    <citation type="journal article" date="2018" name="BMC Genomics">
        <title>The genome of Naegleria lovaniensis, the basis for a comparative approach to unravel pathogenicity factors of the human pathogenic amoeba N. fowleri.</title>
        <authorList>
            <person name="Liechti N."/>
            <person name="Schurch N."/>
            <person name="Bruggmann R."/>
            <person name="Wittwer M."/>
        </authorList>
    </citation>
    <scope>NUCLEOTIDE SEQUENCE [LARGE SCALE GENOMIC DNA]</scope>
    <source>
        <strain evidence="3 4">ATCC 30569</strain>
    </source>
</reference>
<keyword evidence="2" id="KW-1133">Transmembrane helix</keyword>
<feature type="transmembrane region" description="Helical" evidence="2">
    <location>
        <begin position="17"/>
        <end position="36"/>
    </location>
</feature>
<organism evidence="3 4">
    <name type="scientific">Naegleria lovaniensis</name>
    <name type="common">Amoeba</name>
    <dbReference type="NCBI Taxonomy" id="51637"/>
    <lineage>
        <taxon>Eukaryota</taxon>
        <taxon>Discoba</taxon>
        <taxon>Heterolobosea</taxon>
        <taxon>Tetramitia</taxon>
        <taxon>Eutetramitia</taxon>
        <taxon>Vahlkampfiidae</taxon>
        <taxon>Naegleria</taxon>
    </lineage>
</organism>
<evidence type="ECO:0000256" key="1">
    <source>
        <dbReference type="SAM" id="MobiDB-lite"/>
    </source>
</evidence>
<dbReference type="Proteomes" id="UP000816034">
    <property type="component" value="Unassembled WGS sequence"/>
</dbReference>